<dbReference type="EMBL" id="JARIHO010000017">
    <property type="protein sequence ID" value="KAJ7348234.1"/>
    <property type="molecule type" value="Genomic_DNA"/>
</dbReference>
<accession>A0AAD7A2J0</accession>
<evidence type="ECO:0000313" key="2">
    <source>
        <dbReference type="EMBL" id="KAJ7348234.1"/>
    </source>
</evidence>
<organism evidence="2 3">
    <name type="scientific">Mycena albidolilacea</name>
    <dbReference type="NCBI Taxonomy" id="1033008"/>
    <lineage>
        <taxon>Eukaryota</taxon>
        <taxon>Fungi</taxon>
        <taxon>Dikarya</taxon>
        <taxon>Basidiomycota</taxon>
        <taxon>Agaricomycotina</taxon>
        <taxon>Agaricomycetes</taxon>
        <taxon>Agaricomycetidae</taxon>
        <taxon>Agaricales</taxon>
        <taxon>Marasmiineae</taxon>
        <taxon>Mycenaceae</taxon>
        <taxon>Mycena</taxon>
    </lineage>
</organism>
<name>A0AAD7A2J0_9AGAR</name>
<proteinExistence type="predicted"/>
<protein>
    <submittedName>
        <fullName evidence="2">Uncharacterized protein</fullName>
    </submittedName>
</protein>
<evidence type="ECO:0000256" key="1">
    <source>
        <dbReference type="SAM" id="MobiDB-lite"/>
    </source>
</evidence>
<dbReference type="AlphaFoldDB" id="A0AAD7A2J0"/>
<comment type="caution">
    <text evidence="2">The sequence shown here is derived from an EMBL/GenBank/DDBJ whole genome shotgun (WGS) entry which is preliminary data.</text>
</comment>
<reference evidence="2" key="1">
    <citation type="submission" date="2023-03" db="EMBL/GenBank/DDBJ databases">
        <title>Massive genome expansion in bonnet fungi (Mycena s.s.) driven by repeated elements and novel gene families across ecological guilds.</title>
        <authorList>
            <consortium name="Lawrence Berkeley National Laboratory"/>
            <person name="Harder C.B."/>
            <person name="Miyauchi S."/>
            <person name="Viragh M."/>
            <person name="Kuo A."/>
            <person name="Thoen E."/>
            <person name="Andreopoulos B."/>
            <person name="Lu D."/>
            <person name="Skrede I."/>
            <person name="Drula E."/>
            <person name="Henrissat B."/>
            <person name="Morin E."/>
            <person name="Kohler A."/>
            <person name="Barry K."/>
            <person name="LaButti K."/>
            <person name="Morin E."/>
            <person name="Salamov A."/>
            <person name="Lipzen A."/>
            <person name="Mereny Z."/>
            <person name="Hegedus B."/>
            <person name="Baldrian P."/>
            <person name="Stursova M."/>
            <person name="Weitz H."/>
            <person name="Taylor A."/>
            <person name="Grigoriev I.V."/>
            <person name="Nagy L.G."/>
            <person name="Martin F."/>
            <person name="Kauserud H."/>
        </authorList>
    </citation>
    <scope>NUCLEOTIDE SEQUENCE</scope>
    <source>
        <strain evidence="2">CBHHK002</strain>
    </source>
</reference>
<sequence length="175" mass="18948">MSRADLSRTCAPIAAKQRRRSSENWAAWAPAAMRFTRVALVIYGSTALAPASLATTVLFREDVLWAVVSAERCAIRASVSEAPANPGMGPRCIGHRGMHDSAHVWEGTPMFPPSPFDALLNAQRVFTARSTPLVHQRHPPDDRRMPTPLPPSNDASPAAPSASPRAFVFGARKLQ</sequence>
<gene>
    <name evidence="2" type="ORF">DFH08DRAFT_865605</name>
</gene>
<feature type="non-terminal residue" evidence="2">
    <location>
        <position position="175"/>
    </location>
</feature>
<evidence type="ECO:0000313" key="3">
    <source>
        <dbReference type="Proteomes" id="UP001218218"/>
    </source>
</evidence>
<feature type="compositionally biased region" description="Low complexity" evidence="1">
    <location>
        <begin position="152"/>
        <end position="164"/>
    </location>
</feature>
<keyword evidence="3" id="KW-1185">Reference proteome</keyword>
<feature type="region of interest" description="Disordered" evidence="1">
    <location>
        <begin position="131"/>
        <end position="175"/>
    </location>
</feature>
<dbReference type="Proteomes" id="UP001218218">
    <property type="component" value="Unassembled WGS sequence"/>
</dbReference>